<evidence type="ECO:0000313" key="5">
    <source>
        <dbReference type="Proteomes" id="UP000467637"/>
    </source>
</evidence>
<dbReference type="Gene3D" id="2.60.40.1080">
    <property type="match status" value="3"/>
</dbReference>
<dbReference type="Proteomes" id="UP000467637">
    <property type="component" value="Unassembled WGS sequence"/>
</dbReference>
<feature type="signal peptide" evidence="2">
    <location>
        <begin position="1"/>
        <end position="20"/>
    </location>
</feature>
<dbReference type="Gene3D" id="2.60.40.10">
    <property type="entry name" value="Immunoglobulins"/>
    <property type="match status" value="1"/>
</dbReference>
<dbReference type="InterPro" id="IPR003343">
    <property type="entry name" value="Big_2"/>
</dbReference>
<accession>A0ABW9UPB7</accession>
<gene>
    <name evidence="4" type="ORF">GON05_34760</name>
</gene>
<keyword evidence="5" id="KW-1185">Reference proteome</keyword>
<dbReference type="Pfam" id="PF02368">
    <property type="entry name" value="Big_2"/>
    <property type="match status" value="1"/>
</dbReference>
<name>A0ABW9UPB7_9BACL</name>
<reference evidence="4 5" key="1">
    <citation type="submission" date="2019-12" db="EMBL/GenBank/DDBJ databases">
        <authorList>
            <person name="Huq M.A."/>
        </authorList>
    </citation>
    <scope>NUCLEOTIDE SEQUENCE [LARGE SCALE GENOMIC DNA]</scope>
    <source>
        <strain evidence="4 5">MAH-34</strain>
    </source>
</reference>
<feature type="region of interest" description="Disordered" evidence="1">
    <location>
        <begin position="2002"/>
        <end position="2038"/>
    </location>
</feature>
<evidence type="ECO:0000256" key="1">
    <source>
        <dbReference type="SAM" id="MobiDB-lite"/>
    </source>
</evidence>
<dbReference type="InterPro" id="IPR001119">
    <property type="entry name" value="SLH_dom"/>
</dbReference>
<dbReference type="Pfam" id="PF00395">
    <property type="entry name" value="SLH"/>
    <property type="match status" value="1"/>
</dbReference>
<dbReference type="PANTHER" id="PTHR43308:SF5">
    <property type="entry name" value="S-LAYER PROTEIN _ PEPTIDOGLYCAN ENDO-BETA-N-ACETYLGLUCOSAMINIDASE"/>
    <property type="match status" value="1"/>
</dbReference>
<dbReference type="InterPro" id="IPR051465">
    <property type="entry name" value="Cell_Envelope_Struct_Comp"/>
</dbReference>
<proteinExistence type="predicted"/>
<keyword evidence="2" id="KW-0732">Signal</keyword>
<evidence type="ECO:0000313" key="4">
    <source>
        <dbReference type="EMBL" id="MVQ39765.1"/>
    </source>
</evidence>
<protein>
    <recommendedName>
        <fullName evidence="3">SLH domain-containing protein</fullName>
    </recommendedName>
</protein>
<comment type="caution">
    <text evidence="4">The sequence shown here is derived from an EMBL/GenBank/DDBJ whole genome shotgun (WGS) entry which is preliminary data.</text>
</comment>
<dbReference type="InterPro" id="IPR013783">
    <property type="entry name" value="Ig-like_fold"/>
</dbReference>
<dbReference type="PROSITE" id="PS51272">
    <property type="entry name" value="SLH"/>
    <property type="match status" value="2"/>
</dbReference>
<dbReference type="SMART" id="SM00635">
    <property type="entry name" value="BID_2"/>
    <property type="match status" value="3"/>
</dbReference>
<evidence type="ECO:0000256" key="2">
    <source>
        <dbReference type="SAM" id="SignalP"/>
    </source>
</evidence>
<organism evidence="4 5">
    <name type="scientific">Paenibacillus anseongense</name>
    <dbReference type="NCBI Taxonomy" id="2682845"/>
    <lineage>
        <taxon>Bacteria</taxon>
        <taxon>Bacillati</taxon>
        <taxon>Bacillota</taxon>
        <taxon>Bacilli</taxon>
        <taxon>Bacillales</taxon>
        <taxon>Paenibacillaceae</taxon>
        <taxon>Paenibacillus</taxon>
    </lineage>
</organism>
<feature type="domain" description="SLH" evidence="3">
    <location>
        <begin position="2167"/>
        <end position="2233"/>
    </location>
</feature>
<feature type="domain" description="SLH" evidence="3">
    <location>
        <begin position="2299"/>
        <end position="2357"/>
    </location>
</feature>
<dbReference type="EMBL" id="WSEM01000037">
    <property type="protein sequence ID" value="MVQ39765.1"/>
    <property type="molecule type" value="Genomic_DNA"/>
</dbReference>
<sequence>MYRWISCFMVALMLFTFSFAELTHAAVVGDPPLELDNGIVKMVVDSKGHYTIKTVKGNPLRKSDDDKWLLFQDKSPDTSFTTFRINDEDYIFGEGYGLSLARKAALQGRPEIQGKAIVTTWDVDGVEIKQKLELIMDKDNPNYGNVFIQYGVTNHSQTSVQVGSRILLDVMTGTNDGAGIKLGNLFIDTEKTYTGSDVPKIWRASDNEFAPSVISYGLTSGWGNKTPDAMTIGHWQGLSQSTWEYDVKPDRNFTIESDYGKKDTAVAFYWNPIALPSGERTVFETYYGIGEVPDKAYSYNVQLSSISKLNVNETYDGYKEEEFEITAYVENNLPNSADVYDATASISFEKGLQLVKGEESTKVKRLLKVGEQQAFTWRVRALPQDIYKMEKYRVDVYDSRQIGPDGKVNTSDIYSSSRFVLLPSVNGGPPKTLYNTVSPDKLYYSGKRSFTIKGTGFEMYKDTTKWKLLLQHAGTKQELKIPSNQISVSDDTTILATLEDELPVGEYNILIEQQDSTRTQLPFKLMFTKDKTYISRNYGVLAVLKDYELKGSSSDPMYFYRVLPLKDEDQLEKLKAHLAAMPKNGGAERSVLLTVKGDIREVRTTTGKVSKYLVYSANKKAVINDIMTYSSPVPMIISDNKQQVLNIDPTFNFGFNYALIPSFDPGFPWNFDTIGGALPQGTEVKPDTNADLGLPEFGFDKTFKPVNTGFDIDYPYRSGQAGLNKDQLNQLKNTFVYIQGQGLLGVNAKNGFDFWYDNFNIALQDGQAYTLEGDREGAKDETIVIQMSGVGKFLNVMLSGLPIDINELILANRDDKDMLSFGAKVSLPFLGGKKSADGEESKGSLSIDAKDILFSLKGYEGLIAEGELSLSNFGMVKGIEANVGVDTFHGHYTVDGSAEIGVVKAEVSFEIMRERQNDTWYLNKLILSGEGDPGIPVVPGSVYVTKLGGGVENLAELTNPYYGGAEIFTVVVLSDISAVKVFKGEFEGKFNRRKMRIDGNLDVASLPIFKTAYLEASWDTGTDESFYVTGGGTIDILDGLIAGGGSVYISDKRLDGRAYIELKIPRSVPFIGGETLAKASAGINNEEIWAAAQINLLLVTIELTADYYWSGGLDVGVGIASSDPAYLPRLGRNKGIYAMPVRDGNQRGTMMYGTNMRIIGSSKPMSLLASRDGWTRDNEAPIYGTGTALAADDDKKTHMFTLGDSSSSYLIEMAYEGDLPQVNLTKPDGTPIDLVEKGNYFLRTDEVNGVQKHYMVIGLEKPANGVYTLTSDHEVETKLAQVLPVPKLTSANAELEGSSKLKLSWSGQNYKESANPAEASKLIISLSTEKESVGRVLATVDPKTSEQTLDIPEDLQTGDYYVHFGLSTEKMSYSEQDSQKLHIVNPKAPAAVSSVQGAKNGNGMLHAAWPASSDPATTGYNIEVFDTEGNAVDKFGVAYADAKNTTKDANGNYSVIIGGTYQGLAADGKPPEILGLETGKTYTIGITPVRQETDFHDSTKRKSYYGPTTVSAEVELPKPKPPEFTVGVAGKSTEGVLISDTEAYDSAQGLSSQMTGVKERDVKLMLSAEEDVTADIYVDSVKSSKQMHGESDELTIYQLTDGIHYVDLVAKNKDGDMAVKRVKFVVDTKAPVIMLDSPASDSMAPNGIAEIRGRTEAGARVVIGGHEVTGDEQGRFQASIPLSNHFKHDITVSSTDAVGNTTTSQLQVINGAIQPLKKVRLTPSIEKMKAGESVQLQLIGIQNDAAGSEMNIDPQYVKWEFMEGESIAHVDTDGRLTAKQDGDIVLLASYQVTDTYAFQDAVVIKVGQESDVKPVSRVKLTPDIQKMFIGDSLKLDLIGLRDDDTAVTLDDSRVTWEITNGASLASIDQTGTLTALAKGDITVRASNRLSSGSTVQDVMNIHIERDPKTIQLKSVNISPDAAKMIAGESLLLKLTGIDDEGLAMALNPEKINWKLTKGSELAFIDSSGKLTARQAGSISIQATYTLDNGTTLQAEKTFTIVEQESSSSGNGAGSGTGTGNPKPVDPNTKGAGEFDLTPDTDLLNKRVDEISISIHKGAVNQVDKLLIGKVGNVEKYLSSDEKKNKQPITGIYELGLASKNKQMKQPIEVTFHYDVERAQDSSGLAVYRFNEYMQKWEVVPGKVDPLLHEVTVHVDRLGKYALFNVSAPIQFVDISKERWSASGIYALQSLGIIDGLIEGKDMVYQPERSISRAEFIKLLASARKLPIQTGNLESEFKDWHQVPDWAKPYMYTSIIENILGGRQTEQGLVLDSNTPVTRAEAVTILGRVLGGNSQTAAASETFADASDIPDFAKSYVEQVRQHGLMDGYEDGTFRPGKTMTREETAILIYRLIQFYDR</sequence>
<dbReference type="PANTHER" id="PTHR43308">
    <property type="entry name" value="OUTER MEMBRANE PROTEIN ALPHA-RELATED"/>
    <property type="match status" value="1"/>
</dbReference>
<feature type="chain" id="PRO_5045224161" description="SLH domain-containing protein" evidence="2">
    <location>
        <begin position="21"/>
        <end position="2357"/>
    </location>
</feature>
<evidence type="ECO:0000259" key="3">
    <source>
        <dbReference type="PROSITE" id="PS51272"/>
    </source>
</evidence>